<dbReference type="Proteomes" id="UP000267418">
    <property type="component" value="Unassembled WGS sequence"/>
</dbReference>
<organism evidence="2 3">
    <name type="scientific">Variovorax gossypii</name>
    <dbReference type="NCBI Taxonomy" id="1679495"/>
    <lineage>
        <taxon>Bacteria</taxon>
        <taxon>Pseudomonadati</taxon>
        <taxon>Pseudomonadota</taxon>
        <taxon>Betaproteobacteria</taxon>
        <taxon>Burkholderiales</taxon>
        <taxon>Comamonadaceae</taxon>
        <taxon>Variovorax</taxon>
    </lineage>
</organism>
<dbReference type="InterPro" id="IPR019613">
    <property type="entry name" value="DUF4198"/>
</dbReference>
<feature type="signal peptide" evidence="1">
    <location>
        <begin position="1"/>
        <end position="25"/>
    </location>
</feature>
<dbReference type="OrthoDB" id="5943at2"/>
<dbReference type="RefSeq" id="WP_126472793.1">
    <property type="nucleotide sequence ID" value="NZ_RXOE01000008.1"/>
</dbReference>
<dbReference type="InterPro" id="IPR010916">
    <property type="entry name" value="TonB_box_CS"/>
</dbReference>
<sequence>MTRFIKLRVASLAIALSAAASLAQAHNAWLLPSSTVFSKADTVTVDAAVSNDLFVANHAPLRLDGLQITAPDGSTVKPETEAKLKLRNVFDVSVAQAGTYRIAVINAGAFASWKDKATGQTKRARGTAETIGKEIPADAQDVTVTQSSGRIETFVTVGKPSALKPIGQGLELIAAGSPTDLVKGEKATFTLNLDGQPAKGLEVTVTAGNTQYRDKLEEIKLKTDDKGQFSVTWPTAGMYWLDASTKDNKTTVPQAKERRLNYAATLEVMP</sequence>
<dbReference type="AlphaFoldDB" id="A0A431TGT1"/>
<evidence type="ECO:0000313" key="2">
    <source>
        <dbReference type="EMBL" id="RTQ31764.1"/>
    </source>
</evidence>
<evidence type="ECO:0000313" key="3">
    <source>
        <dbReference type="Proteomes" id="UP000267418"/>
    </source>
</evidence>
<comment type="caution">
    <text evidence="2">The sequence shown here is derived from an EMBL/GenBank/DDBJ whole genome shotgun (WGS) entry which is preliminary data.</text>
</comment>
<name>A0A431TGT1_9BURK</name>
<dbReference type="PROSITE" id="PS00430">
    <property type="entry name" value="TONB_DEPENDENT_REC_1"/>
    <property type="match status" value="1"/>
</dbReference>
<evidence type="ECO:0000256" key="1">
    <source>
        <dbReference type="SAM" id="SignalP"/>
    </source>
</evidence>
<keyword evidence="3" id="KW-1185">Reference proteome</keyword>
<keyword evidence="1" id="KW-0732">Signal</keyword>
<dbReference type="Pfam" id="PF10670">
    <property type="entry name" value="DUF4198"/>
    <property type="match status" value="1"/>
</dbReference>
<reference evidence="2 3" key="1">
    <citation type="submission" date="2018-12" db="EMBL/GenBank/DDBJ databases">
        <title>The genome of Variovorax gossypii DSM 100435.</title>
        <authorList>
            <person name="Gao J."/>
            <person name="Sun J."/>
        </authorList>
    </citation>
    <scope>NUCLEOTIDE SEQUENCE [LARGE SCALE GENOMIC DNA]</scope>
    <source>
        <strain evidence="2 3">DSM 100435</strain>
    </source>
</reference>
<gene>
    <name evidence="2" type="ORF">EJP69_24275</name>
</gene>
<accession>A0A431TGT1</accession>
<dbReference type="EMBL" id="RXOE01000008">
    <property type="protein sequence ID" value="RTQ31764.1"/>
    <property type="molecule type" value="Genomic_DNA"/>
</dbReference>
<feature type="chain" id="PRO_5019584581" evidence="1">
    <location>
        <begin position="26"/>
        <end position="270"/>
    </location>
</feature>
<proteinExistence type="predicted"/>
<protein>
    <submittedName>
        <fullName evidence="2">DUF4198 domain-containing protein</fullName>
    </submittedName>
</protein>